<dbReference type="InterPro" id="IPR036719">
    <property type="entry name" value="Neuro-gated_channel_TM_sf"/>
</dbReference>
<dbReference type="PANTHER" id="PTHR18945">
    <property type="entry name" value="NEUROTRANSMITTER GATED ION CHANNEL"/>
    <property type="match status" value="1"/>
</dbReference>
<protein>
    <submittedName>
        <fullName evidence="5">Neur_chan_memb domain-containing protein</fullName>
    </submittedName>
</protein>
<dbReference type="GO" id="GO:0004888">
    <property type="term" value="F:transmembrane signaling receptor activity"/>
    <property type="evidence" value="ECO:0007669"/>
    <property type="project" value="InterPro"/>
</dbReference>
<dbReference type="AlphaFoldDB" id="A0A0N4VRE3"/>
<reference evidence="5" key="1">
    <citation type="submission" date="2017-02" db="UniProtKB">
        <authorList>
            <consortium name="WormBaseParasite"/>
        </authorList>
    </citation>
    <scope>IDENTIFICATION</scope>
</reference>
<feature type="transmembrane region" description="Helical" evidence="1">
    <location>
        <begin position="91"/>
        <end position="109"/>
    </location>
</feature>
<dbReference type="Pfam" id="PF02932">
    <property type="entry name" value="Neur_chan_memb"/>
    <property type="match status" value="1"/>
</dbReference>
<sequence>TNTRSYGFSAVSGFVYLVNYFGNAYDVEQLKVEWNEPNSIGINEDIMMPDMRLKEIKPTLKNTTYVTGIWSCAIAQFVVDREIMHHLLQSYLPTALIVVISWFGFWLDVESVPGRVSLSITTLLTLATQSSAARMALPQASYVKAIDVWIGTCMAFAFAAMIEFTVVSYCLRVKWKQKDKGFVALFQQMFLSPSPQVWSAYQNNASKN</sequence>
<proteinExistence type="predicted"/>
<organism evidence="5">
    <name type="scientific">Enterobius vermicularis</name>
    <name type="common">Human pinworm</name>
    <dbReference type="NCBI Taxonomy" id="51028"/>
    <lineage>
        <taxon>Eukaryota</taxon>
        <taxon>Metazoa</taxon>
        <taxon>Ecdysozoa</taxon>
        <taxon>Nematoda</taxon>
        <taxon>Chromadorea</taxon>
        <taxon>Rhabditida</taxon>
        <taxon>Spirurina</taxon>
        <taxon>Oxyuridomorpha</taxon>
        <taxon>Oxyuroidea</taxon>
        <taxon>Oxyuridae</taxon>
        <taxon>Enterobius</taxon>
    </lineage>
</organism>
<dbReference type="STRING" id="51028.A0A0N4VRE3"/>
<dbReference type="SUPFAM" id="SSF90112">
    <property type="entry name" value="Neurotransmitter-gated ion-channel transmembrane pore"/>
    <property type="match status" value="1"/>
</dbReference>
<gene>
    <name evidence="3" type="ORF">EVEC_LOCUS12739</name>
</gene>
<dbReference type="InterPro" id="IPR038050">
    <property type="entry name" value="Neuro_actylchol_rec"/>
</dbReference>
<evidence type="ECO:0000313" key="4">
    <source>
        <dbReference type="Proteomes" id="UP000274131"/>
    </source>
</evidence>
<dbReference type="InterPro" id="IPR006029">
    <property type="entry name" value="Neurotrans-gated_channel_TM"/>
</dbReference>
<dbReference type="InterPro" id="IPR006028">
    <property type="entry name" value="GABAA/Glycine_rcpt"/>
</dbReference>
<evidence type="ECO:0000256" key="1">
    <source>
        <dbReference type="SAM" id="Phobius"/>
    </source>
</evidence>
<dbReference type="CDD" id="cd19049">
    <property type="entry name" value="LGIC_TM_anion"/>
    <property type="match status" value="1"/>
</dbReference>
<feature type="domain" description="Neurotransmitter-gated ion-channel transmembrane" evidence="2">
    <location>
        <begin position="91"/>
        <end position="198"/>
    </location>
</feature>
<dbReference type="Proteomes" id="UP000274131">
    <property type="component" value="Unassembled WGS sequence"/>
</dbReference>
<dbReference type="EMBL" id="UXUI01016476">
    <property type="protein sequence ID" value="VDD97988.1"/>
    <property type="molecule type" value="Genomic_DNA"/>
</dbReference>
<dbReference type="WBParaSite" id="EVEC_0001361101-mRNA-1">
    <property type="protein sequence ID" value="EVEC_0001361101-mRNA-1"/>
    <property type="gene ID" value="EVEC_0001361101"/>
</dbReference>
<accession>A0A0N4VRE3</accession>
<name>A0A0N4VRE3_ENTVE</name>
<dbReference type="GO" id="GO:0005230">
    <property type="term" value="F:extracellular ligand-gated monoatomic ion channel activity"/>
    <property type="evidence" value="ECO:0007669"/>
    <property type="project" value="UniProtKB-ARBA"/>
</dbReference>
<keyword evidence="1" id="KW-0472">Membrane</keyword>
<keyword evidence="1" id="KW-0812">Transmembrane</keyword>
<reference evidence="3 4" key="2">
    <citation type="submission" date="2018-10" db="EMBL/GenBank/DDBJ databases">
        <authorList>
            <consortium name="Pathogen Informatics"/>
        </authorList>
    </citation>
    <scope>NUCLEOTIDE SEQUENCE [LARGE SCALE GENOMIC DNA]</scope>
</reference>
<evidence type="ECO:0000313" key="3">
    <source>
        <dbReference type="EMBL" id="VDD97988.1"/>
    </source>
</evidence>
<feature type="transmembrane region" description="Helical" evidence="1">
    <location>
        <begin position="149"/>
        <end position="171"/>
    </location>
</feature>
<dbReference type="InterPro" id="IPR006201">
    <property type="entry name" value="Neur_channel"/>
</dbReference>
<keyword evidence="4" id="KW-1185">Reference proteome</keyword>
<dbReference type="GO" id="GO:0016020">
    <property type="term" value="C:membrane"/>
    <property type="evidence" value="ECO:0007669"/>
    <property type="project" value="InterPro"/>
</dbReference>
<dbReference type="Gene3D" id="1.20.58.390">
    <property type="entry name" value="Neurotransmitter-gated ion-channel transmembrane domain"/>
    <property type="match status" value="1"/>
</dbReference>
<evidence type="ECO:0000259" key="2">
    <source>
        <dbReference type="Pfam" id="PF02932"/>
    </source>
</evidence>
<dbReference type="OrthoDB" id="442503at2759"/>
<evidence type="ECO:0000313" key="5">
    <source>
        <dbReference type="WBParaSite" id="EVEC_0001361101-mRNA-1"/>
    </source>
</evidence>
<dbReference type="PRINTS" id="PR00253">
    <property type="entry name" value="GABAARECEPTR"/>
</dbReference>
<keyword evidence="1" id="KW-1133">Transmembrane helix</keyword>